<proteinExistence type="predicted"/>
<reference evidence="1" key="1">
    <citation type="submission" date="2023-10" db="EMBL/GenBank/DDBJ databases">
        <title>Genome assembly of Pristionchus species.</title>
        <authorList>
            <person name="Yoshida K."/>
            <person name="Sommer R.J."/>
        </authorList>
    </citation>
    <scope>NUCLEOTIDE SEQUENCE</scope>
    <source>
        <strain evidence="1">RS0144</strain>
    </source>
</reference>
<organism evidence="1 2">
    <name type="scientific">Pristionchus entomophagus</name>
    <dbReference type="NCBI Taxonomy" id="358040"/>
    <lineage>
        <taxon>Eukaryota</taxon>
        <taxon>Metazoa</taxon>
        <taxon>Ecdysozoa</taxon>
        <taxon>Nematoda</taxon>
        <taxon>Chromadorea</taxon>
        <taxon>Rhabditida</taxon>
        <taxon>Rhabditina</taxon>
        <taxon>Diplogasteromorpha</taxon>
        <taxon>Diplogasteroidea</taxon>
        <taxon>Neodiplogasteridae</taxon>
        <taxon>Pristionchus</taxon>
    </lineage>
</organism>
<dbReference type="Proteomes" id="UP001432027">
    <property type="component" value="Unassembled WGS sequence"/>
</dbReference>
<dbReference type="EMBL" id="BTSX01000004">
    <property type="protein sequence ID" value="GMS96637.1"/>
    <property type="molecule type" value="Genomic_DNA"/>
</dbReference>
<protein>
    <submittedName>
        <fullName evidence="1">Uncharacterized protein</fullName>
    </submittedName>
</protein>
<dbReference type="AlphaFoldDB" id="A0AAV5TQY4"/>
<name>A0AAV5TQY4_9BILA</name>
<feature type="non-terminal residue" evidence="1">
    <location>
        <position position="1"/>
    </location>
</feature>
<sequence length="102" mass="11541">CGYVLETLSDISLTTVSRHDRIVVMASGRSDNLQNRVHIECKACFKIGDREESEVDVKMQLSFDSENGYLGLMEQYSGAIDRYYNGTYSVTFNTSYFEVGNT</sequence>
<accession>A0AAV5TQY4</accession>
<evidence type="ECO:0000313" key="2">
    <source>
        <dbReference type="Proteomes" id="UP001432027"/>
    </source>
</evidence>
<evidence type="ECO:0000313" key="1">
    <source>
        <dbReference type="EMBL" id="GMS96637.1"/>
    </source>
</evidence>
<keyword evidence="2" id="KW-1185">Reference proteome</keyword>
<gene>
    <name evidence="1" type="ORF">PENTCL1PPCAC_18812</name>
</gene>
<comment type="caution">
    <text evidence="1">The sequence shown here is derived from an EMBL/GenBank/DDBJ whole genome shotgun (WGS) entry which is preliminary data.</text>
</comment>